<comment type="caution">
    <text evidence="1">The sequence shown here is derived from an EMBL/GenBank/DDBJ whole genome shotgun (WGS) entry which is preliminary data.</text>
</comment>
<evidence type="ECO:0008006" key="3">
    <source>
        <dbReference type="Google" id="ProtNLM"/>
    </source>
</evidence>
<proteinExistence type="predicted"/>
<accession>A0A498JDQ3</accession>
<name>A0A498JDQ3_MALDO</name>
<keyword evidence="2" id="KW-1185">Reference proteome</keyword>
<evidence type="ECO:0000313" key="2">
    <source>
        <dbReference type="Proteomes" id="UP000290289"/>
    </source>
</evidence>
<organism evidence="1 2">
    <name type="scientific">Malus domestica</name>
    <name type="common">Apple</name>
    <name type="synonym">Pyrus malus</name>
    <dbReference type="NCBI Taxonomy" id="3750"/>
    <lineage>
        <taxon>Eukaryota</taxon>
        <taxon>Viridiplantae</taxon>
        <taxon>Streptophyta</taxon>
        <taxon>Embryophyta</taxon>
        <taxon>Tracheophyta</taxon>
        <taxon>Spermatophyta</taxon>
        <taxon>Magnoliopsida</taxon>
        <taxon>eudicotyledons</taxon>
        <taxon>Gunneridae</taxon>
        <taxon>Pentapetalae</taxon>
        <taxon>rosids</taxon>
        <taxon>fabids</taxon>
        <taxon>Rosales</taxon>
        <taxon>Rosaceae</taxon>
        <taxon>Amygdaloideae</taxon>
        <taxon>Maleae</taxon>
        <taxon>Malus</taxon>
    </lineage>
</organism>
<dbReference type="EMBL" id="RDQH01000334">
    <property type="protein sequence ID" value="RXH91852.1"/>
    <property type="molecule type" value="Genomic_DNA"/>
</dbReference>
<dbReference type="PANTHER" id="PTHR46238">
    <property type="entry name" value="REVERSE TRANSCRIPTASE DOMAIN-CONTAINING PROTEIN"/>
    <property type="match status" value="1"/>
</dbReference>
<dbReference type="PANTHER" id="PTHR46238:SF8">
    <property type="entry name" value="ENDONUCLEASE_EXONUCLEASE_PHOSPHATASE DOMAIN-CONTAINING PROTEIN"/>
    <property type="match status" value="1"/>
</dbReference>
<evidence type="ECO:0000313" key="1">
    <source>
        <dbReference type="EMBL" id="RXH91852.1"/>
    </source>
</evidence>
<dbReference type="Proteomes" id="UP000290289">
    <property type="component" value="Chromosome 8"/>
</dbReference>
<reference evidence="1 2" key="1">
    <citation type="submission" date="2018-10" db="EMBL/GenBank/DDBJ databases">
        <title>A high-quality apple genome assembly.</title>
        <authorList>
            <person name="Hu J."/>
        </authorList>
    </citation>
    <scope>NUCLEOTIDE SEQUENCE [LARGE SCALE GENOMIC DNA]</scope>
    <source>
        <strain evidence="2">cv. HFTH1</strain>
        <tissue evidence="1">Young leaf</tissue>
    </source>
</reference>
<sequence length="297" mass="33948">MVVSLMLPDCESGSFIGLVLVHIFVLFRSHLSSNLFLKLVEEEEGNFALWLRYILTRVGANLWKSASGVLCDCCMPLKLKGKFYRTAIRSAMLYGTECWVVKHQHVHKMGVAEMRMLRWRNEWVGHVQRRPTNAPVRRCDYGTEVQGRRGRGIRRKTLEETLRKDLEYLDLTEDMTQNRAQWLSLSKVISDLGIFMSWDWRKILEVLILGQFIIEKVMEAAHPSTALSGSFGRNSLMNVNHIAHLSGALVGVFLVWIVSKVPSEPPSQEGSSFQSKAVRTRLQFDIGTTLICLYCSR</sequence>
<protein>
    <recommendedName>
        <fullName evidence="3">Peptidase S54 rhomboid domain-containing protein</fullName>
    </recommendedName>
</protein>
<gene>
    <name evidence="1" type="ORF">DVH24_020875</name>
</gene>
<dbReference type="AlphaFoldDB" id="A0A498JDQ3"/>